<evidence type="ECO:0000313" key="4">
    <source>
        <dbReference type="EMBL" id="KAG2907065.1"/>
    </source>
</evidence>
<dbReference type="VEuPathDB" id="FungiDB:PC110_g22454"/>
<gene>
    <name evidence="7" type="ORF">PC110_g22454</name>
    <name evidence="2" type="ORF">PC113_g18828</name>
    <name evidence="3" type="ORF">PC115_g18240</name>
    <name evidence="4" type="ORF">PC117_g20306</name>
    <name evidence="5" type="ORF">PC118_g1230</name>
    <name evidence="6" type="ORF">PC129_g21244</name>
</gene>
<sequence>MTTGTSGTANSGGGTGEDYQRGRGALEVRRRVRYDVPSERDASTTTKRGDASSRRRGRAKRPKAVPEWPATPVATRTTDGGVEQQDGAEPVVATVEPTVLRRRTL</sequence>
<evidence type="ECO:0000313" key="5">
    <source>
        <dbReference type="EMBL" id="KAG2998571.1"/>
    </source>
</evidence>
<dbReference type="Proteomes" id="UP000774804">
    <property type="component" value="Unassembled WGS sequence"/>
</dbReference>
<dbReference type="EMBL" id="RCMV01001657">
    <property type="protein sequence ID" value="KAG3207715.1"/>
    <property type="molecule type" value="Genomic_DNA"/>
</dbReference>
<comment type="caution">
    <text evidence="7">The sequence shown here is derived from an EMBL/GenBank/DDBJ whole genome shotgun (WGS) entry which is preliminary data.</text>
</comment>
<dbReference type="EMBL" id="MJFZ01002046">
    <property type="protein sequence ID" value="RAW21102.1"/>
    <property type="molecule type" value="Genomic_DNA"/>
</dbReference>
<feature type="compositionally biased region" description="Basic residues" evidence="1">
    <location>
        <begin position="54"/>
        <end position="63"/>
    </location>
</feature>
<evidence type="ECO:0000313" key="6">
    <source>
        <dbReference type="EMBL" id="KAG3207715.1"/>
    </source>
</evidence>
<accession>A0A329RCD2</accession>
<reference evidence="7 8" key="1">
    <citation type="submission" date="2018-01" db="EMBL/GenBank/DDBJ databases">
        <title>Draft genome of the strawberry crown rot pathogen Phytophthora cactorum.</title>
        <authorList>
            <person name="Armitage A.D."/>
            <person name="Lysoe E."/>
            <person name="Nellist C.F."/>
            <person name="Harrison R.J."/>
            <person name="Brurberg M.B."/>
        </authorList>
    </citation>
    <scope>NUCLEOTIDE SEQUENCE [LARGE SCALE GENOMIC DNA]</scope>
    <source>
        <strain evidence="7 8">10300</strain>
    </source>
</reference>
<dbReference type="EMBL" id="RCMI01000927">
    <property type="protein sequence ID" value="KAG2894167.1"/>
    <property type="molecule type" value="Genomic_DNA"/>
</dbReference>
<organism evidence="7 8">
    <name type="scientific">Phytophthora cactorum</name>
    <dbReference type="NCBI Taxonomy" id="29920"/>
    <lineage>
        <taxon>Eukaryota</taxon>
        <taxon>Sar</taxon>
        <taxon>Stramenopiles</taxon>
        <taxon>Oomycota</taxon>
        <taxon>Peronosporomycetes</taxon>
        <taxon>Peronosporales</taxon>
        <taxon>Peronosporaceae</taxon>
        <taxon>Phytophthora</taxon>
    </lineage>
</organism>
<dbReference type="EMBL" id="RCML01000015">
    <property type="protein sequence ID" value="KAG2998571.1"/>
    <property type="molecule type" value="Genomic_DNA"/>
</dbReference>
<evidence type="ECO:0000313" key="3">
    <source>
        <dbReference type="EMBL" id="KAG2894167.1"/>
    </source>
</evidence>
<dbReference type="Proteomes" id="UP000760860">
    <property type="component" value="Unassembled WGS sequence"/>
</dbReference>
<dbReference type="Proteomes" id="UP000736787">
    <property type="component" value="Unassembled WGS sequence"/>
</dbReference>
<dbReference type="AlphaFoldDB" id="A0A329RCD2"/>
<feature type="region of interest" description="Disordered" evidence="1">
    <location>
        <begin position="1"/>
        <end position="90"/>
    </location>
</feature>
<dbReference type="OrthoDB" id="10431060at2759"/>
<dbReference type="EMBL" id="RCMG01000915">
    <property type="protein sequence ID" value="KAG2842352.1"/>
    <property type="molecule type" value="Genomic_DNA"/>
</dbReference>
<dbReference type="Proteomes" id="UP000697107">
    <property type="component" value="Unassembled WGS sequence"/>
</dbReference>
<keyword evidence="8" id="KW-1185">Reference proteome</keyword>
<evidence type="ECO:0000256" key="1">
    <source>
        <dbReference type="SAM" id="MobiDB-lite"/>
    </source>
</evidence>
<proteinExistence type="predicted"/>
<feature type="compositionally biased region" description="Basic and acidic residues" evidence="1">
    <location>
        <begin position="18"/>
        <end position="53"/>
    </location>
</feature>
<protein>
    <submittedName>
        <fullName evidence="7">Uncharacterized protein</fullName>
    </submittedName>
</protein>
<dbReference type="Proteomes" id="UP000735874">
    <property type="component" value="Unassembled WGS sequence"/>
</dbReference>
<evidence type="ECO:0000313" key="8">
    <source>
        <dbReference type="Proteomes" id="UP000251314"/>
    </source>
</evidence>
<dbReference type="EMBL" id="RCMK01000937">
    <property type="protein sequence ID" value="KAG2907065.1"/>
    <property type="molecule type" value="Genomic_DNA"/>
</dbReference>
<reference evidence="2" key="2">
    <citation type="submission" date="2018-10" db="EMBL/GenBank/DDBJ databases">
        <title>Effector identification in a new, highly contiguous assembly of the strawberry crown rot pathogen Phytophthora cactorum.</title>
        <authorList>
            <person name="Armitage A.D."/>
            <person name="Nellist C.F."/>
            <person name="Bates H."/>
            <person name="Vickerstaff R.J."/>
            <person name="Harrison R.J."/>
        </authorList>
    </citation>
    <scope>NUCLEOTIDE SEQUENCE</scope>
    <source>
        <strain evidence="2">15-7</strain>
        <strain evidence="3">4032</strain>
        <strain evidence="4">4040</strain>
        <strain evidence="5">P415</strain>
        <strain evidence="6">P421</strain>
    </source>
</reference>
<evidence type="ECO:0000313" key="7">
    <source>
        <dbReference type="EMBL" id="RAW21102.1"/>
    </source>
</evidence>
<dbReference type="Proteomes" id="UP000251314">
    <property type="component" value="Unassembled WGS sequence"/>
</dbReference>
<evidence type="ECO:0000313" key="2">
    <source>
        <dbReference type="EMBL" id="KAG2842352.1"/>
    </source>
</evidence>
<name>A0A329RCD2_9STRA</name>